<evidence type="ECO:0000256" key="6">
    <source>
        <dbReference type="ARBA" id="ARBA00022692"/>
    </source>
</evidence>
<dbReference type="GO" id="GO:0004896">
    <property type="term" value="F:cytokine receptor activity"/>
    <property type="evidence" value="ECO:0007669"/>
    <property type="project" value="TreeGrafter"/>
</dbReference>
<keyword evidence="13" id="KW-1015">Disulfide bond</keyword>
<sequence>MVPLRLPAALLVFSLCALRASGSYPRAQNVTWKSTNFKTVLSWEPKPSSDYSYTVEFSVVGRDTQRNHHCIQTSKTMCDLTAGLTELNAVYTADVLSEPPLGSTSDLTEYPHTTSPRFCPYTDTDIGRPEFKLKVSEDKKKTTLYVSDPLTALFKDGRQLTIRDIFTDQLMYKVTYRRNKSTGRKVLTSKSNEIELTDLDRGESYCFNVQAFIPSRSTDKQLGEMSQTQCSDEDDQSIFKVYSIRVIAVVIILILLVVGGIIGVTVFCCKRRKKALKGGREAVPLQAV</sequence>
<dbReference type="FunFam" id="2.60.40.10:FF:000899">
    <property type="entry name" value="Tissue factor"/>
    <property type="match status" value="1"/>
</dbReference>
<proteinExistence type="inferred from homology"/>
<comment type="subunit">
    <text evidence="4">Interacts with HSPE; the interaction, inhibited by heparin, promotes the generation of activated factor X and activates coagulation in the presence of activated factor VII.</text>
</comment>
<dbReference type="PRINTS" id="PR00346">
    <property type="entry name" value="TISSUEFACTOR"/>
</dbReference>
<dbReference type="Proteomes" id="UP000515145">
    <property type="component" value="Chromosome 20"/>
</dbReference>
<organism evidence="21 22">
    <name type="scientific">Parambassis ranga</name>
    <name type="common">Indian glassy fish</name>
    <dbReference type="NCBI Taxonomy" id="210632"/>
    <lineage>
        <taxon>Eukaryota</taxon>
        <taxon>Metazoa</taxon>
        <taxon>Chordata</taxon>
        <taxon>Craniata</taxon>
        <taxon>Vertebrata</taxon>
        <taxon>Euteleostomi</taxon>
        <taxon>Actinopterygii</taxon>
        <taxon>Neopterygii</taxon>
        <taxon>Teleostei</taxon>
        <taxon>Neoteleostei</taxon>
        <taxon>Acanthomorphata</taxon>
        <taxon>Ovalentaria</taxon>
        <taxon>Ambassidae</taxon>
        <taxon>Parambassis</taxon>
    </lineage>
</organism>
<evidence type="ECO:0000256" key="1">
    <source>
        <dbReference type="ARBA" id="ARBA00002201"/>
    </source>
</evidence>
<dbReference type="Pfam" id="PF09294">
    <property type="entry name" value="Interfer-bind"/>
    <property type="match status" value="1"/>
</dbReference>
<keyword evidence="8 18" id="KW-0732">Signal</keyword>
<accession>A0A6P7KF62</accession>
<gene>
    <name evidence="22" type="primary">f3a</name>
</gene>
<dbReference type="InterPro" id="IPR050650">
    <property type="entry name" value="Type-II_Cytokine-TF_Rcpt"/>
</dbReference>
<evidence type="ECO:0000256" key="5">
    <source>
        <dbReference type="ARBA" id="ARBA00018722"/>
    </source>
</evidence>
<comment type="function">
    <text evidence="1">Initiates blood coagulation by forming a complex with circulating factor VII or VIIa. The [TF:VIIa] complex activates factors IX or X by specific limited proteolysis. TF plays a role in normal hemostasis by initiating the cell-surface assembly and propagation of the coagulation protease cascade.</text>
</comment>
<evidence type="ECO:0000256" key="3">
    <source>
        <dbReference type="ARBA" id="ARBA00009197"/>
    </source>
</evidence>
<evidence type="ECO:0000256" key="15">
    <source>
        <dbReference type="ARBA" id="ARBA00023288"/>
    </source>
</evidence>
<protein>
    <recommendedName>
        <fullName evidence="5">Tissue factor</fullName>
    </recommendedName>
    <alternativeName>
        <fullName evidence="16">Coagulation factor III</fullName>
    </alternativeName>
</protein>
<evidence type="ECO:0000256" key="16">
    <source>
        <dbReference type="ARBA" id="ARBA00031171"/>
    </source>
</evidence>
<keyword evidence="15" id="KW-0449">Lipoprotein</keyword>
<evidence type="ECO:0000256" key="8">
    <source>
        <dbReference type="ARBA" id="ARBA00022729"/>
    </source>
</evidence>
<dbReference type="AlphaFoldDB" id="A0A6P7KF62"/>
<dbReference type="InterPro" id="IPR013783">
    <property type="entry name" value="Ig-like_fold"/>
</dbReference>
<comment type="subcellular location">
    <subcellularLocation>
        <location evidence="2">Membrane</location>
        <topology evidence="2">Single-pass type I membrane protein</topology>
    </subcellularLocation>
</comment>
<evidence type="ECO:0000256" key="14">
    <source>
        <dbReference type="ARBA" id="ARBA00023180"/>
    </source>
</evidence>
<feature type="domain" description="Interferon/interleukin receptor" evidence="20">
    <location>
        <begin position="124"/>
        <end position="231"/>
    </location>
</feature>
<evidence type="ECO:0000256" key="18">
    <source>
        <dbReference type="SAM" id="SignalP"/>
    </source>
</evidence>
<dbReference type="InterPro" id="IPR001187">
    <property type="entry name" value="Tissue_factor"/>
</dbReference>
<feature type="signal peptide" evidence="18">
    <location>
        <begin position="1"/>
        <end position="22"/>
    </location>
</feature>
<keyword evidence="10" id="KW-0094">Blood coagulation</keyword>
<dbReference type="GO" id="GO:0005886">
    <property type="term" value="C:plasma membrane"/>
    <property type="evidence" value="ECO:0007669"/>
    <property type="project" value="TreeGrafter"/>
</dbReference>
<keyword evidence="7" id="KW-0356">Hemostasis</keyword>
<evidence type="ECO:0000313" key="21">
    <source>
        <dbReference type="Proteomes" id="UP000515145"/>
    </source>
</evidence>
<name>A0A6P7KF62_9TELE</name>
<evidence type="ECO:0000256" key="11">
    <source>
        <dbReference type="ARBA" id="ARBA00023136"/>
    </source>
</evidence>
<dbReference type="OrthoDB" id="8942372at2759"/>
<dbReference type="GO" id="GO:0007596">
    <property type="term" value="P:blood coagulation"/>
    <property type="evidence" value="ECO:0007669"/>
    <property type="project" value="UniProtKB-KW"/>
</dbReference>
<feature type="domain" description="Fibronectin type-III" evidence="19">
    <location>
        <begin position="9"/>
        <end position="100"/>
    </location>
</feature>
<dbReference type="Pfam" id="PF01108">
    <property type="entry name" value="Tissue_fac"/>
    <property type="match status" value="1"/>
</dbReference>
<evidence type="ECO:0000259" key="19">
    <source>
        <dbReference type="Pfam" id="PF01108"/>
    </source>
</evidence>
<evidence type="ECO:0000256" key="13">
    <source>
        <dbReference type="ARBA" id="ARBA00023157"/>
    </source>
</evidence>
<evidence type="ECO:0000256" key="9">
    <source>
        <dbReference type="ARBA" id="ARBA00022989"/>
    </source>
</evidence>
<comment type="similarity">
    <text evidence="3">Belongs to the tissue factor family.</text>
</comment>
<evidence type="ECO:0000259" key="20">
    <source>
        <dbReference type="Pfam" id="PF09294"/>
    </source>
</evidence>
<dbReference type="Gene3D" id="2.60.40.10">
    <property type="entry name" value="Immunoglobulins"/>
    <property type="match status" value="2"/>
</dbReference>
<reference evidence="22" key="1">
    <citation type="submission" date="2025-08" db="UniProtKB">
        <authorList>
            <consortium name="RefSeq"/>
        </authorList>
    </citation>
    <scope>IDENTIFICATION</scope>
</reference>
<evidence type="ECO:0000256" key="7">
    <source>
        <dbReference type="ARBA" id="ARBA00022696"/>
    </source>
</evidence>
<dbReference type="GeneID" id="114452948"/>
<dbReference type="RefSeq" id="XP_028288293.1">
    <property type="nucleotide sequence ID" value="XM_028432492.1"/>
</dbReference>
<evidence type="ECO:0000256" key="4">
    <source>
        <dbReference type="ARBA" id="ARBA00011184"/>
    </source>
</evidence>
<keyword evidence="11 17" id="KW-0472">Membrane</keyword>
<keyword evidence="14" id="KW-0325">Glycoprotein</keyword>
<evidence type="ECO:0000256" key="2">
    <source>
        <dbReference type="ARBA" id="ARBA00004479"/>
    </source>
</evidence>
<dbReference type="InterPro" id="IPR015373">
    <property type="entry name" value="Interferon/interleukin_rcp_dom"/>
</dbReference>
<dbReference type="InterPro" id="IPR003961">
    <property type="entry name" value="FN3_dom"/>
</dbReference>
<dbReference type="InParanoid" id="A0A6P7KF62"/>
<keyword evidence="12" id="KW-0564">Palmitate</keyword>
<keyword evidence="21" id="KW-1185">Reference proteome</keyword>
<keyword evidence="6 17" id="KW-0812">Transmembrane</keyword>
<dbReference type="PANTHER" id="PTHR20859">
    <property type="entry name" value="INTERFERON/INTERLEUKIN RECEPTOR"/>
    <property type="match status" value="1"/>
</dbReference>
<feature type="transmembrane region" description="Helical" evidence="17">
    <location>
        <begin position="246"/>
        <end position="269"/>
    </location>
</feature>
<keyword evidence="9 17" id="KW-1133">Transmembrane helix</keyword>
<evidence type="ECO:0000313" key="22">
    <source>
        <dbReference type="RefSeq" id="XP_028288293.1"/>
    </source>
</evidence>
<evidence type="ECO:0000256" key="17">
    <source>
        <dbReference type="SAM" id="Phobius"/>
    </source>
</evidence>
<evidence type="ECO:0000256" key="10">
    <source>
        <dbReference type="ARBA" id="ARBA00023084"/>
    </source>
</evidence>
<dbReference type="PANTHER" id="PTHR20859:SF22">
    <property type="entry name" value="TISSUE FACTOR"/>
    <property type="match status" value="1"/>
</dbReference>
<feature type="chain" id="PRO_5027997363" description="Tissue factor" evidence="18">
    <location>
        <begin position="23"/>
        <end position="288"/>
    </location>
</feature>
<dbReference type="SUPFAM" id="SSF49265">
    <property type="entry name" value="Fibronectin type III"/>
    <property type="match status" value="2"/>
</dbReference>
<dbReference type="InterPro" id="IPR036116">
    <property type="entry name" value="FN3_sf"/>
</dbReference>
<dbReference type="CTD" id="567257"/>
<evidence type="ECO:0000256" key="12">
    <source>
        <dbReference type="ARBA" id="ARBA00023139"/>
    </source>
</evidence>